<protein>
    <submittedName>
        <fullName evidence="1">Uncharacterized protein</fullName>
    </submittedName>
</protein>
<proteinExistence type="predicted"/>
<gene>
    <name evidence="1" type="ORF">PODLI_1B007380</name>
</gene>
<accession>A0AA35PP24</accession>
<dbReference type="AlphaFoldDB" id="A0AA35PP24"/>
<dbReference type="Proteomes" id="UP001178461">
    <property type="component" value="Chromosome 13"/>
</dbReference>
<name>A0AA35PP24_9SAUR</name>
<evidence type="ECO:0000313" key="1">
    <source>
        <dbReference type="EMBL" id="CAI5791722.1"/>
    </source>
</evidence>
<evidence type="ECO:0000313" key="2">
    <source>
        <dbReference type="Proteomes" id="UP001178461"/>
    </source>
</evidence>
<keyword evidence="2" id="KW-1185">Reference proteome</keyword>
<sequence length="108" mass="12464">MGSLPYLFLFETGLLKVQTTLRFLFPLYHETQENMLTSSQVSEYFHFVDQFLPVSEGRVKTDYTPLGARQKHSFLTRPLVDLNNNNNNNNNKFYLYPALPSQSRAQGG</sequence>
<dbReference type="EMBL" id="OX395138">
    <property type="protein sequence ID" value="CAI5791722.1"/>
    <property type="molecule type" value="Genomic_DNA"/>
</dbReference>
<reference evidence="1" key="1">
    <citation type="submission" date="2022-12" db="EMBL/GenBank/DDBJ databases">
        <authorList>
            <person name="Alioto T."/>
            <person name="Alioto T."/>
            <person name="Gomez Garrido J."/>
        </authorList>
    </citation>
    <scope>NUCLEOTIDE SEQUENCE</scope>
</reference>
<organism evidence="1 2">
    <name type="scientific">Podarcis lilfordi</name>
    <name type="common">Lilford's wall lizard</name>
    <dbReference type="NCBI Taxonomy" id="74358"/>
    <lineage>
        <taxon>Eukaryota</taxon>
        <taxon>Metazoa</taxon>
        <taxon>Chordata</taxon>
        <taxon>Craniata</taxon>
        <taxon>Vertebrata</taxon>
        <taxon>Euteleostomi</taxon>
        <taxon>Lepidosauria</taxon>
        <taxon>Squamata</taxon>
        <taxon>Bifurcata</taxon>
        <taxon>Unidentata</taxon>
        <taxon>Episquamata</taxon>
        <taxon>Laterata</taxon>
        <taxon>Lacertibaenia</taxon>
        <taxon>Lacertidae</taxon>
        <taxon>Podarcis</taxon>
    </lineage>
</organism>